<name>A0A0L6UM09_9BASI</name>
<keyword evidence="1" id="KW-0472">Membrane</keyword>
<dbReference type="VEuPathDB" id="FungiDB:VP01_509g2"/>
<evidence type="ECO:0000256" key="1">
    <source>
        <dbReference type="SAM" id="Phobius"/>
    </source>
</evidence>
<proteinExistence type="predicted"/>
<accession>A0A0L6UM09</accession>
<protein>
    <submittedName>
        <fullName evidence="2">Uncharacterized protein</fullName>
    </submittedName>
</protein>
<comment type="caution">
    <text evidence="2">The sequence shown here is derived from an EMBL/GenBank/DDBJ whole genome shotgun (WGS) entry which is preliminary data.</text>
</comment>
<feature type="transmembrane region" description="Helical" evidence="1">
    <location>
        <begin position="245"/>
        <end position="266"/>
    </location>
</feature>
<feature type="transmembrane region" description="Helical" evidence="1">
    <location>
        <begin position="430"/>
        <end position="451"/>
    </location>
</feature>
<dbReference type="Proteomes" id="UP000037035">
    <property type="component" value="Unassembled WGS sequence"/>
</dbReference>
<evidence type="ECO:0000313" key="2">
    <source>
        <dbReference type="EMBL" id="KNZ49307.1"/>
    </source>
</evidence>
<organism evidence="2 3">
    <name type="scientific">Puccinia sorghi</name>
    <dbReference type="NCBI Taxonomy" id="27349"/>
    <lineage>
        <taxon>Eukaryota</taxon>
        <taxon>Fungi</taxon>
        <taxon>Dikarya</taxon>
        <taxon>Basidiomycota</taxon>
        <taxon>Pucciniomycotina</taxon>
        <taxon>Pucciniomycetes</taxon>
        <taxon>Pucciniales</taxon>
        <taxon>Pucciniaceae</taxon>
        <taxon>Puccinia</taxon>
    </lineage>
</organism>
<feature type="transmembrane region" description="Helical" evidence="1">
    <location>
        <begin position="191"/>
        <end position="208"/>
    </location>
</feature>
<evidence type="ECO:0000313" key="3">
    <source>
        <dbReference type="Proteomes" id="UP000037035"/>
    </source>
</evidence>
<keyword evidence="1" id="KW-1133">Transmembrane helix</keyword>
<dbReference type="AlphaFoldDB" id="A0A0L6UM09"/>
<gene>
    <name evidence="2" type="ORF">VP01_509g2</name>
</gene>
<sequence length="562" mass="63606">MCYLFLLSVPPPPISYTNLCPFIPLSPVHHPVDFFAVSQMIFPIYIYNAEDWRLYSFFRLRLRCANYDTHITEAACYLARQSQGTLGRESRVILPHQGLLHRKKNSIATTSQGPAHSGFSLHWQERLHFFNKKMPHIQKKRTRADNSNNRPLSDCPIPTRKMDLNGASKIAKRRYSRERIKKKAMGSGRRPVFYLLFFWFEGYIYHYWGVNGHGRKKNGETLYLFVRDWCEETYYSLSYQDSSYIYIYIYVFVSIILSGRSYMYIFSCYFRVWVARTKEDLLAYLLLVYVETGTQVITVKKRNEEKKGGKEKGAEEGRITTGYVYIGYNEGGCLSGEGCGWGQEGETEEKMREGPGQGRSFFLRFVSRGAGVVDCVEGAVAVVVEDHEGHKKLVDIGCIRRVFVVVRRRRPRPVRLDIGVIKIHFRRSGIFFFFVGVPRSVLVVVGVAGFISDPCSSWLETPEDGTGYLRIMVGRGARVSMARPGGPQAVSCTHTPFRLKVGCTGSGVRRSAVVGDSSAHVVTVAKIAWMLGMARVTQQMIVDGGVRIRISTPAGLTLLGCG</sequence>
<keyword evidence="1" id="KW-0812">Transmembrane</keyword>
<reference evidence="2 3" key="1">
    <citation type="submission" date="2015-08" db="EMBL/GenBank/DDBJ databases">
        <title>Next Generation Sequencing and Analysis of the Genome of Puccinia sorghi L Schw, the Causal Agent of Maize Common Rust.</title>
        <authorList>
            <person name="Rochi L."/>
            <person name="Burguener G."/>
            <person name="Darino M."/>
            <person name="Turjanski A."/>
            <person name="Kreff E."/>
            <person name="Dieguez M.J."/>
            <person name="Sacco F."/>
        </authorList>
    </citation>
    <scope>NUCLEOTIDE SEQUENCE [LARGE SCALE GENOMIC DNA]</scope>
    <source>
        <strain evidence="2 3">RO10H11247</strain>
    </source>
</reference>
<keyword evidence="3" id="KW-1185">Reference proteome</keyword>
<dbReference type="EMBL" id="LAVV01010275">
    <property type="protein sequence ID" value="KNZ49307.1"/>
    <property type="molecule type" value="Genomic_DNA"/>
</dbReference>